<dbReference type="AlphaFoldDB" id="A0A6A8GT64"/>
<dbReference type="RefSeq" id="WP_154236517.1">
    <property type="nucleotide sequence ID" value="NZ_WKNS01000002.1"/>
</dbReference>
<proteinExistence type="predicted"/>
<reference evidence="1" key="1">
    <citation type="journal article" date="2019" name="Nat. Med.">
        <title>A library of human gut bacterial isolates paired with longitudinal multiomics data enables mechanistic microbiome research.</title>
        <authorList>
            <person name="Poyet M."/>
            <person name="Groussin M."/>
            <person name="Gibbons S.M."/>
            <person name="Avila-Pacheco J."/>
            <person name="Jiang X."/>
            <person name="Kearney S.M."/>
            <person name="Perrotta A.R."/>
            <person name="Berdy B."/>
            <person name="Zhao S."/>
            <person name="Lieberman T.D."/>
            <person name="Swanson P.K."/>
            <person name="Smith M."/>
            <person name="Roesemann S."/>
            <person name="Alexander J.E."/>
            <person name="Rich S.A."/>
            <person name="Livny J."/>
            <person name="Vlamakis H."/>
            <person name="Clish C."/>
            <person name="Bullock K."/>
            <person name="Deik A."/>
            <person name="Scott J."/>
            <person name="Pierce K.A."/>
            <person name="Xavier R.J."/>
            <person name="Alm E.J."/>
        </authorList>
    </citation>
    <scope>NUCLEOTIDE SEQUENCE</scope>
    <source>
        <strain evidence="1">BIOML-A18</strain>
    </source>
</reference>
<accession>A0A6A8GT64</accession>
<sequence length="128" mass="14295">MLSFSEYQELGGRLTYEVIYTKLEHDAVQLLNTATQMFYVRNDISTDQDEWRVKMFKMALVAQIDYTNDVGASTEYEMAQKAVKSVSIDGTTVTTDGTFKDSSTGGIYNIALDYLLQTGLLFGGVDIC</sequence>
<comment type="caution">
    <text evidence="1">The sequence shown here is derived from an EMBL/GenBank/DDBJ whole genome shotgun (WGS) entry which is preliminary data.</text>
</comment>
<organism evidence="1">
    <name type="scientific">Ligilactobacillus ruminis</name>
    <dbReference type="NCBI Taxonomy" id="1623"/>
    <lineage>
        <taxon>Bacteria</taxon>
        <taxon>Bacillati</taxon>
        <taxon>Bacillota</taxon>
        <taxon>Bacilli</taxon>
        <taxon>Lactobacillales</taxon>
        <taxon>Lactobacillaceae</taxon>
        <taxon>Ligilactobacillus</taxon>
    </lineage>
</organism>
<evidence type="ECO:0000313" key="1">
    <source>
        <dbReference type="EMBL" id="MSA67790.1"/>
    </source>
</evidence>
<dbReference type="EMBL" id="WKOD01000002">
    <property type="protein sequence ID" value="MSA67790.1"/>
    <property type="molecule type" value="Genomic_DNA"/>
</dbReference>
<protein>
    <submittedName>
        <fullName evidence="1">Uncharacterized protein</fullName>
    </submittedName>
</protein>
<gene>
    <name evidence="1" type="ORF">GKC89_01380</name>
</gene>
<name>A0A6A8GT64_9LACO</name>